<dbReference type="InterPro" id="IPR036156">
    <property type="entry name" value="Beta-gal/glucu_dom_sf"/>
</dbReference>
<proteinExistence type="inferred from homology"/>
<evidence type="ECO:0000256" key="2">
    <source>
        <dbReference type="ARBA" id="ARBA00007401"/>
    </source>
</evidence>
<feature type="domain" description="Beta-mannosidase-like galactose-binding" evidence="7">
    <location>
        <begin position="22"/>
        <end position="172"/>
    </location>
</feature>
<dbReference type="Gene3D" id="3.20.20.80">
    <property type="entry name" value="Glycosidases"/>
    <property type="match status" value="1"/>
</dbReference>
<protein>
    <recommendedName>
        <fullName evidence="3">beta-mannosidase</fullName>
        <ecNumber evidence="3">3.2.1.25</ecNumber>
    </recommendedName>
</protein>
<evidence type="ECO:0000259" key="7">
    <source>
        <dbReference type="Pfam" id="PF22666"/>
    </source>
</evidence>
<evidence type="ECO:0000256" key="5">
    <source>
        <dbReference type="ARBA" id="ARBA00023295"/>
    </source>
</evidence>
<sequence length="836" mass="93304">MQGWKMRATPAGAAAQPRDIAETESANWMDATVPGTVAHELALAGRFDPLDPTPLGSYDYWYRLNLSGTGRRLIRLHGLATIAEVWFNDTLLLRSANMFVSHETVVDLSPEANTLYLCFRSMDRHLQAAVPARRARWRTRLVDAPGLRGIRTTLLGHMPGWFPSIEPIGPWRDIEVVDPDGPPVIWQHSLRSFVRGRDGVIDVTLRLAAPINGTLDARLSCGGHETPFVQRDAYTFHAELTVANVKLWWPHTHGEPTLYDVTVRIARASLPLGRTGFRTLAVDRGHDERGFALSVNGLPIFARGACWSSADPLRLHAGTSIYRHYLDLAKAAGFNMIRVAGTMVYEDDAFYALCDEMGLLVWQDFMFANFDYPSADPCFVASVEQEAIQFLERRGANPSLAVLCGGSEIAQQAAMVGLDATQRQVELTAQRLADIAALHRPDAIYVSDSPCGDPLPFYPREGVSHYYGVGAYRRPLHDARRAEVRFASECLAFANVPCDATLDAIGSPMTHEPRWKTAAPRDPGASWDFDDVRDHYLRELYAQDPARLRSQDPARYLELSRAVIADLFSETFSEWRRIGSRCSGALAWQFQDVMPGAGWGIVDAYLRPKSPWYAMRHSLQPRQILLLDEGLNGLDIHLLNDSQHALNVRVEVVALRDGRVPLVRAHRDLSVERHGGVRINSVELLGRFFDFTYAYQFGPREHDTVIASMYSLDSSALLSQAFYFPDRTHPSVFERGDIGLEATAECCDGQWWVNIRTVCVARFVQISAPDMLPQDNWFHLAPGAHTRVGLAPDSAQLLRPLVSEPSPQKSRALPDPMVIEVRAVNSAKTIRLRIAS</sequence>
<dbReference type="InterPro" id="IPR050887">
    <property type="entry name" value="Beta-mannosidase_GH2"/>
</dbReference>
<comment type="similarity">
    <text evidence="2">Belongs to the glycosyl hydrolase 2 family.</text>
</comment>
<dbReference type="EC" id="3.2.1.25" evidence="3"/>
<evidence type="ECO:0000259" key="6">
    <source>
        <dbReference type="Pfam" id="PF00703"/>
    </source>
</evidence>
<organism evidence="8 9">
    <name type="scientific">Paraburkholderia translucens</name>
    <dbReference type="NCBI Taxonomy" id="2886945"/>
    <lineage>
        <taxon>Bacteria</taxon>
        <taxon>Pseudomonadati</taxon>
        <taxon>Pseudomonadota</taxon>
        <taxon>Betaproteobacteria</taxon>
        <taxon>Burkholderiales</taxon>
        <taxon>Burkholderiaceae</taxon>
        <taxon>Paraburkholderia</taxon>
    </lineage>
</organism>
<keyword evidence="5" id="KW-0326">Glycosidase</keyword>
<dbReference type="InterPro" id="IPR054593">
    <property type="entry name" value="Beta-mannosidase-like_N2"/>
</dbReference>
<dbReference type="Pfam" id="PF00703">
    <property type="entry name" value="Glyco_hydro_2"/>
    <property type="match status" value="1"/>
</dbReference>
<dbReference type="RefSeq" id="WP_230562135.1">
    <property type="nucleotide sequence ID" value="NZ_JAJITC010000007.1"/>
</dbReference>
<evidence type="ECO:0000313" key="9">
    <source>
        <dbReference type="Proteomes" id="UP001430614"/>
    </source>
</evidence>
<reference evidence="8 9" key="1">
    <citation type="submission" date="2021-11" db="EMBL/GenBank/DDBJ databases">
        <authorList>
            <person name="Oh E.-T."/>
            <person name="Kim S.-B."/>
        </authorList>
    </citation>
    <scope>NUCLEOTIDE SEQUENCE [LARGE SCALE GENOMIC DNA]</scope>
    <source>
        <strain evidence="8 9">MMS20-SJTN17</strain>
    </source>
</reference>
<evidence type="ECO:0000256" key="4">
    <source>
        <dbReference type="ARBA" id="ARBA00022801"/>
    </source>
</evidence>
<feature type="domain" description="Glycoside hydrolase family 2 immunoglobulin-like beta-sandwich" evidence="6">
    <location>
        <begin position="235"/>
        <end position="265"/>
    </location>
</feature>
<gene>
    <name evidence="8" type="ORF">LJ655_15525</name>
</gene>
<dbReference type="SUPFAM" id="SSF51445">
    <property type="entry name" value="(Trans)glycosidases"/>
    <property type="match status" value="1"/>
</dbReference>
<dbReference type="Gene3D" id="2.60.120.260">
    <property type="entry name" value="Galactose-binding domain-like"/>
    <property type="match status" value="1"/>
</dbReference>
<dbReference type="EMBL" id="JAJITC010000007">
    <property type="protein sequence ID" value="MCC8403283.1"/>
    <property type="molecule type" value="Genomic_DNA"/>
</dbReference>
<dbReference type="InterPro" id="IPR006102">
    <property type="entry name" value="Ig-like_GH2"/>
</dbReference>
<dbReference type="SUPFAM" id="SSF49303">
    <property type="entry name" value="beta-Galactosidase/glucuronidase domain"/>
    <property type="match status" value="2"/>
</dbReference>
<dbReference type="InterPro" id="IPR017853">
    <property type="entry name" value="GH"/>
</dbReference>
<dbReference type="GO" id="GO:0016787">
    <property type="term" value="F:hydrolase activity"/>
    <property type="evidence" value="ECO:0007669"/>
    <property type="project" value="UniProtKB-KW"/>
</dbReference>
<dbReference type="Gene3D" id="2.60.40.10">
    <property type="entry name" value="Immunoglobulins"/>
    <property type="match status" value="1"/>
</dbReference>
<name>A0ABS8KFQ5_9BURK</name>
<evidence type="ECO:0000256" key="1">
    <source>
        <dbReference type="ARBA" id="ARBA00000829"/>
    </source>
</evidence>
<dbReference type="InterPro" id="IPR008979">
    <property type="entry name" value="Galactose-bd-like_sf"/>
</dbReference>
<dbReference type="Proteomes" id="UP001430614">
    <property type="component" value="Unassembled WGS sequence"/>
</dbReference>
<dbReference type="Pfam" id="PF22666">
    <property type="entry name" value="Glyco_hydro_2_N2"/>
    <property type="match status" value="1"/>
</dbReference>
<evidence type="ECO:0000313" key="8">
    <source>
        <dbReference type="EMBL" id="MCC8403283.1"/>
    </source>
</evidence>
<dbReference type="PANTHER" id="PTHR43730">
    <property type="entry name" value="BETA-MANNOSIDASE"/>
    <property type="match status" value="1"/>
</dbReference>
<accession>A0ABS8KFQ5</accession>
<comment type="caution">
    <text evidence="8">The sequence shown here is derived from an EMBL/GenBank/DDBJ whole genome shotgun (WGS) entry which is preliminary data.</text>
</comment>
<dbReference type="InterPro" id="IPR013783">
    <property type="entry name" value="Ig-like_fold"/>
</dbReference>
<keyword evidence="9" id="KW-1185">Reference proteome</keyword>
<dbReference type="SUPFAM" id="SSF49785">
    <property type="entry name" value="Galactose-binding domain-like"/>
    <property type="match status" value="1"/>
</dbReference>
<keyword evidence="4 8" id="KW-0378">Hydrolase</keyword>
<evidence type="ECO:0000256" key="3">
    <source>
        <dbReference type="ARBA" id="ARBA00012754"/>
    </source>
</evidence>
<comment type="catalytic activity">
    <reaction evidence="1">
        <text>Hydrolysis of terminal, non-reducing beta-D-mannose residues in beta-D-mannosides.</text>
        <dbReference type="EC" id="3.2.1.25"/>
    </reaction>
</comment>
<dbReference type="PANTHER" id="PTHR43730:SF1">
    <property type="entry name" value="BETA-MANNOSIDASE"/>
    <property type="match status" value="1"/>
</dbReference>